<dbReference type="EMBL" id="JAVDSG010000001">
    <property type="protein sequence ID" value="MDR6598071.1"/>
    <property type="molecule type" value="Genomic_DNA"/>
</dbReference>
<accession>A0ABU1Q5V5</accession>
<keyword evidence="2" id="KW-1185">Reference proteome</keyword>
<gene>
    <name evidence="1" type="ORF">J2S66_006455</name>
</gene>
<protein>
    <submittedName>
        <fullName evidence="1">Uncharacterized protein</fullName>
    </submittedName>
</protein>
<evidence type="ECO:0000313" key="2">
    <source>
        <dbReference type="Proteomes" id="UP001268819"/>
    </source>
</evidence>
<reference evidence="1 2" key="1">
    <citation type="submission" date="2023-07" db="EMBL/GenBank/DDBJ databases">
        <title>Sequencing the genomes of 1000 actinobacteria strains.</title>
        <authorList>
            <person name="Klenk H.-P."/>
        </authorList>
    </citation>
    <scope>NUCLEOTIDE SEQUENCE [LARGE SCALE GENOMIC DNA]</scope>
    <source>
        <strain evidence="1 2">DSM 43749</strain>
    </source>
</reference>
<evidence type="ECO:0000313" key="1">
    <source>
        <dbReference type="EMBL" id="MDR6598071.1"/>
    </source>
</evidence>
<dbReference type="RefSeq" id="WP_310312081.1">
    <property type="nucleotide sequence ID" value="NZ_BAAAXB010000001.1"/>
</dbReference>
<sequence>MSYAMIRGGTDVRAWARIRDDTAIEWETGPDEVEFTIGGRHGLELLVTAAGLRNLVATGSAALAALETFPNATTPDPPA</sequence>
<comment type="caution">
    <text evidence="1">The sequence shown here is derived from an EMBL/GenBank/DDBJ whole genome shotgun (WGS) entry which is preliminary data.</text>
</comment>
<name>A0ABU1Q5V5_9PSEU</name>
<proteinExistence type="predicted"/>
<dbReference type="Proteomes" id="UP001268819">
    <property type="component" value="Unassembled WGS sequence"/>
</dbReference>
<organism evidence="1 2">
    <name type="scientific">Saccharothrix longispora</name>
    <dbReference type="NCBI Taxonomy" id="33920"/>
    <lineage>
        <taxon>Bacteria</taxon>
        <taxon>Bacillati</taxon>
        <taxon>Actinomycetota</taxon>
        <taxon>Actinomycetes</taxon>
        <taxon>Pseudonocardiales</taxon>
        <taxon>Pseudonocardiaceae</taxon>
        <taxon>Saccharothrix</taxon>
    </lineage>
</organism>